<keyword evidence="1" id="KW-1133">Transmembrane helix</keyword>
<evidence type="ECO:0000313" key="3">
    <source>
        <dbReference type="Proteomes" id="UP000316562"/>
    </source>
</evidence>
<keyword evidence="1" id="KW-0472">Membrane</keyword>
<dbReference type="EMBL" id="SGBC01000004">
    <property type="protein sequence ID" value="RZD15674.1"/>
    <property type="molecule type" value="Genomic_DNA"/>
</dbReference>
<name>A0A519BEH8_ACIG2</name>
<feature type="transmembrane region" description="Helical" evidence="1">
    <location>
        <begin position="17"/>
        <end position="37"/>
    </location>
</feature>
<evidence type="ECO:0000256" key="1">
    <source>
        <dbReference type="SAM" id="Phobius"/>
    </source>
</evidence>
<proteinExistence type="predicted"/>
<sequence>MNMNNILLSKNNVSKRLIFNFILISVFFFLVVFVLFLKKSYSAERVAVMPYKIVSTHYQQYSYITKSIPILLGSDISSKNIFVVRHTDIKNFIKANRITSFSNVNLSKIAKKFNLQYIIYGRILKIGNVFDITTNLFNTSDDTVIYRKPITALGTNFIINDINGISKSIKNKIVSYKKINNSAVSTSPQIAEKRINKTSAFIKRYSTNIKGIIKTASKAYVIQAFAAGRILGKGIQAVIATRHRIILYNLRLNGSLDKVAYYNLSGRSNVIYLNFFKISNNRNAIVVTKTKLGMVISYLLVYNGKGKLLTKLTSDYSIFLRVMQLNNGKKILIGQNPVQVVSSGRFFDVSVIGQNNYPIGQFGGSTYIYNFNNSNNSLSKFKKLPFYSGITIYGSTYGNIKNNGKNYLLALSNSGNLMLINKKGHTIYTGSNVYGGSPLQVRVPSFGGSRSATYTGGLIYNVPPTLVKYYSNGKFHVIVLKNFGQMGFVSHLNYYTKSAVYNLIWNKIGFSPIWEIKPVSGYSAGFSIIKNNNKVYVADAIVANPGSIFTKAQSYIVLYKISN</sequence>
<comment type="caution">
    <text evidence="2">The sequence shown here is derived from an EMBL/GenBank/DDBJ whole genome shotgun (WGS) entry which is preliminary data.</text>
</comment>
<dbReference type="Proteomes" id="UP000316562">
    <property type="component" value="Unassembled WGS sequence"/>
</dbReference>
<accession>A0A519BEH8</accession>
<organism evidence="2 3">
    <name type="scientific">Acididesulfobacter guangdongensis</name>
    <dbReference type="NCBI Taxonomy" id="2597225"/>
    <lineage>
        <taxon>Bacteria</taxon>
        <taxon>Deltaproteobacteria</taxon>
        <taxon>Candidatus Acidulodesulfobacterales</taxon>
        <taxon>Candidatus Acididesulfobacter</taxon>
    </lineage>
</organism>
<reference evidence="2 3" key="1">
    <citation type="journal article" date="2019" name="ISME J.">
        <title>Insights into ecological role of a new deltaproteobacterial order Candidatus Acidulodesulfobacterales by metagenomics and metatranscriptomics.</title>
        <authorList>
            <person name="Tan S."/>
            <person name="Liu J."/>
            <person name="Fang Y."/>
            <person name="Hedlund B.P."/>
            <person name="Lian Z.H."/>
            <person name="Huang L.Y."/>
            <person name="Li J.T."/>
            <person name="Huang L.N."/>
            <person name="Li W.J."/>
            <person name="Jiang H.C."/>
            <person name="Dong H.L."/>
            <person name="Shu W.S."/>
        </authorList>
    </citation>
    <scope>NUCLEOTIDE SEQUENCE [LARGE SCALE GENOMIC DNA]</scope>
    <source>
        <strain evidence="2">AP2</strain>
    </source>
</reference>
<keyword evidence="1" id="KW-0812">Transmembrane</keyword>
<protein>
    <submittedName>
        <fullName evidence="2">Uncharacterized protein</fullName>
    </submittedName>
</protein>
<evidence type="ECO:0000313" key="2">
    <source>
        <dbReference type="EMBL" id="RZD15674.1"/>
    </source>
</evidence>
<gene>
    <name evidence="2" type="ORF">EVJ46_09090</name>
</gene>
<dbReference type="AlphaFoldDB" id="A0A519BEH8"/>